<dbReference type="EMBL" id="MEVC01000008">
    <property type="protein sequence ID" value="OGC55631.1"/>
    <property type="molecule type" value="Genomic_DNA"/>
</dbReference>
<evidence type="ECO:0000313" key="3">
    <source>
        <dbReference type="Proteomes" id="UP000179005"/>
    </source>
</evidence>
<keyword evidence="1" id="KW-1133">Transmembrane helix</keyword>
<dbReference type="STRING" id="1802619.A2797_01025"/>
<name>A0A1F4VEG0_UNCKA</name>
<evidence type="ECO:0000256" key="1">
    <source>
        <dbReference type="SAM" id="Phobius"/>
    </source>
</evidence>
<protein>
    <submittedName>
        <fullName evidence="2">Uncharacterized protein</fullName>
    </submittedName>
</protein>
<proteinExistence type="predicted"/>
<sequence>MYETLRETFAAKIVLTFLVLFALLLIGKTFLIAKRTITHQWPASITFLLDIVEWRKEMLKILFLLFVAILLSLLTQKLHFSVSGITNLIQ</sequence>
<gene>
    <name evidence="2" type="ORF">A2797_01025</name>
</gene>
<dbReference type="Proteomes" id="UP000179005">
    <property type="component" value="Unassembled WGS sequence"/>
</dbReference>
<comment type="caution">
    <text evidence="2">The sequence shown here is derived from an EMBL/GenBank/DDBJ whole genome shotgun (WGS) entry which is preliminary data.</text>
</comment>
<organism evidence="2 3">
    <name type="scientific">candidate division WWE3 bacterium RIFCSPHIGHO2_01_FULL_48_15</name>
    <dbReference type="NCBI Taxonomy" id="1802619"/>
    <lineage>
        <taxon>Bacteria</taxon>
        <taxon>Katanobacteria</taxon>
    </lineage>
</organism>
<feature type="transmembrane region" description="Helical" evidence="1">
    <location>
        <begin position="57"/>
        <end position="74"/>
    </location>
</feature>
<keyword evidence="1" id="KW-0812">Transmembrane</keyword>
<keyword evidence="1" id="KW-0472">Membrane</keyword>
<accession>A0A1F4VEG0</accession>
<dbReference type="AlphaFoldDB" id="A0A1F4VEG0"/>
<evidence type="ECO:0000313" key="2">
    <source>
        <dbReference type="EMBL" id="OGC55631.1"/>
    </source>
</evidence>
<reference evidence="2 3" key="1">
    <citation type="journal article" date="2016" name="Nat. Commun.">
        <title>Thousands of microbial genomes shed light on interconnected biogeochemical processes in an aquifer system.</title>
        <authorList>
            <person name="Anantharaman K."/>
            <person name="Brown C.T."/>
            <person name="Hug L.A."/>
            <person name="Sharon I."/>
            <person name="Castelle C.J."/>
            <person name="Probst A.J."/>
            <person name="Thomas B.C."/>
            <person name="Singh A."/>
            <person name="Wilkins M.J."/>
            <person name="Karaoz U."/>
            <person name="Brodie E.L."/>
            <person name="Williams K.H."/>
            <person name="Hubbard S.S."/>
            <person name="Banfield J.F."/>
        </authorList>
    </citation>
    <scope>NUCLEOTIDE SEQUENCE [LARGE SCALE GENOMIC DNA]</scope>
</reference>